<dbReference type="Pfam" id="PF00109">
    <property type="entry name" value="ketoacyl-synt"/>
    <property type="match status" value="1"/>
</dbReference>
<keyword evidence="6 13" id="KW-0808">Transferase</keyword>
<feature type="domain" description="Ketosynthase family 3 (KS3)" evidence="14">
    <location>
        <begin position="2"/>
        <end position="425"/>
    </location>
</feature>
<evidence type="ECO:0000256" key="3">
    <source>
        <dbReference type="ARBA" id="ARBA00011738"/>
    </source>
</evidence>
<organism evidence="15 16">
    <name type="scientific">Rhizosphaericola mali</name>
    <dbReference type="NCBI Taxonomy" id="2545455"/>
    <lineage>
        <taxon>Bacteria</taxon>
        <taxon>Pseudomonadati</taxon>
        <taxon>Bacteroidota</taxon>
        <taxon>Chitinophagia</taxon>
        <taxon>Chitinophagales</taxon>
        <taxon>Chitinophagaceae</taxon>
        <taxon>Rhizosphaericola</taxon>
    </lineage>
</organism>
<keyword evidence="5" id="KW-0963">Cytoplasm</keyword>
<evidence type="ECO:0000256" key="4">
    <source>
        <dbReference type="ARBA" id="ARBA00013191"/>
    </source>
</evidence>
<evidence type="ECO:0000256" key="13">
    <source>
        <dbReference type="RuleBase" id="RU003694"/>
    </source>
</evidence>
<evidence type="ECO:0000313" key="16">
    <source>
        <dbReference type="Proteomes" id="UP000292424"/>
    </source>
</evidence>
<comment type="subcellular location">
    <subcellularLocation>
        <location evidence="1">Cytoplasm</location>
    </subcellularLocation>
</comment>
<comment type="catalytic activity">
    <reaction evidence="11">
        <text>(3Z)-decenoyl-[ACP] + malonyl-[ACP] + H(+) = 3-oxo-(5Z)-dodecenoyl-[ACP] + holo-[ACP] + CO2</text>
        <dbReference type="Rhea" id="RHEA:54940"/>
        <dbReference type="Rhea" id="RHEA-COMP:9623"/>
        <dbReference type="Rhea" id="RHEA-COMP:9685"/>
        <dbReference type="Rhea" id="RHEA-COMP:9927"/>
        <dbReference type="Rhea" id="RHEA-COMP:14042"/>
        <dbReference type="ChEBI" id="CHEBI:15378"/>
        <dbReference type="ChEBI" id="CHEBI:16526"/>
        <dbReference type="ChEBI" id="CHEBI:64479"/>
        <dbReference type="ChEBI" id="CHEBI:78449"/>
        <dbReference type="ChEBI" id="CHEBI:78798"/>
        <dbReference type="ChEBI" id="CHEBI:138410"/>
    </reaction>
    <physiologicalReaction direction="left-to-right" evidence="11">
        <dbReference type="Rhea" id="RHEA:54941"/>
    </physiologicalReaction>
</comment>
<accession>A0A5P2GF94</accession>
<gene>
    <name evidence="15" type="ORF">E0W69_017025</name>
</gene>
<evidence type="ECO:0000256" key="12">
    <source>
        <dbReference type="ARBA" id="ARBA00048506"/>
    </source>
</evidence>
<dbReference type="InterPro" id="IPR016039">
    <property type="entry name" value="Thiolase-like"/>
</dbReference>
<evidence type="ECO:0000256" key="6">
    <source>
        <dbReference type="ARBA" id="ARBA00022679"/>
    </source>
</evidence>
<reference evidence="15 16" key="1">
    <citation type="submission" date="2019-09" db="EMBL/GenBank/DDBJ databases">
        <title>Complete genome sequence of Arachidicoccus sp. B3-10 isolated from apple orchard soil.</title>
        <authorList>
            <person name="Kim H.S."/>
            <person name="Han K.-I."/>
            <person name="Suh M.K."/>
            <person name="Lee K.C."/>
            <person name="Eom M.K."/>
            <person name="Kim J.-S."/>
            <person name="Kang S.W."/>
            <person name="Sin Y."/>
            <person name="Lee J.-S."/>
        </authorList>
    </citation>
    <scope>NUCLEOTIDE SEQUENCE [LARGE SCALE GENOMIC DNA]</scope>
    <source>
        <strain evidence="15 16">B3-10</strain>
    </source>
</reference>
<dbReference type="GO" id="GO:0006633">
    <property type="term" value="P:fatty acid biosynthetic process"/>
    <property type="evidence" value="ECO:0007669"/>
    <property type="project" value="TreeGrafter"/>
</dbReference>
<dbReference type="InterPro" id="IPR020841">
    <property type="entry name" value="PKS_Beta-ketoAc_synthase_dom"/>
</dbReference>
<evidence type="ECO:0000256" key="1">
    <source>
        <dbReference type="ARBA" id="ARBA00004496"/>
    </source>
</evidence>
<evidence type="ECO:0000256" key="10">
    <source>
        <dbReference type="ARBA" id="ARBA00042143"/>
    </source>
</evidence>
<dbReference type="SMART" id="SM00825">
    <property type="entry name" value="PKS_KS"/>
    <property type="match status" value="1"/>
</dbReference>
<name>A0A5P2GF94_9BACT</name>
<dbReference type="InterPro" id="IPR014031">
    <property type="entry name" value="Ketoacyl_synth_C"/>
</dbReference>
<dbReference type="CDD" id="cd00834">
    <property type="entry name" value="KAS_I_II"/>
    <property type="match status" value="1"/>
</dbReference>
<comment type="subunit">
    <text evidence="3">Homodimer.</text>
</comment>
<evidence type="ECO:0000256" key="8">
    <source>
        <dbReference type="ARBA" id="ARBA00039450"/>
    </source>
</evidence>
<dbReference type="KEGG" id="arac:E0W69_017025"/>
<keyword evidence="7" id="KW-0012">Acyltransferase</keyword>
<dbReference type="GO" id="GO:0004315">
    <property type="term" value="F:3-oxoacyl-[acyl-carrier-protein] synthase activity"/>
    <property type="evidence" value="ECO:0007669"/>
    <property type="project" value="UniProtKB-EC"/>
</dbReference>
<dbReference type="Gene3D" id="3.40.47.10">
    <property type="match status" value="1"/>
</dbReference>
<dbReference type="GO" id="GO:0005829">
    <property type="term" value="C:cytosol"/>
    <property type="evidence" value="ECO:0007669"/>
    <property type="project" value="TreeGrafter"/>
</dbReference>
<dbReference type="RefSeq" id="WP_131331256.1">
    <property type="nucleotide sequence ID" value="NZ_CP044016.1"/>
</dbReference>
<keyword evidence="16" id="KW-1185">Reference proteome</keyword>
<dbReference type="InterPro" id="IPR000794">
    <property type="entry name" value="Beta-ketoacyl_synthase"/>
</dbReference>
<dbReference type="OrthoDB" id="9808669at2"/>
<evidence type="ECO:0000313" key="15">
    <source>
        <dbReference type="EMBL" id="QES90281.1"/>
    </source>
</evidence>
<evidence type="ECO:0000256" key="7">
    <source>
        <dbReference type="ARBA" id="ARBA00023315"/>
    </source>
</evidence>
<evidence type="ECO:0000256" key="5">
    <source>
        <dbReference type="ARBA" id="ARBA00022490"/>
    </source>
</evidence>
<evidence type="ECO:0000256" key="11">
    <source>
        <dbReference type="ARBA" id="ARBA00048121"/>
    </source>
</evidence>
<dbReference type="EC" id="2.3.1.41" evidence="4"/>
<dbReference type="PANTHER" id="PTHR11712:SF306">
    <property type="entry name" value="3-OXOACYL-[ACYL-CARRIER-PROTEIN] SYNTHASE 1"/>
    <property type="match status" value="1"/>
</dbReference>
<dbReference type="Pfam" id="PF02801">
    <property type="entry name" value="Ketoacyl-synt_C"/>
    <property type="match status" value="1"/>
</dbReference>
<dbReference type="Proteomes" id="UP000292424">
    <property type="component" value="Chromosome"/>
</dbReference>
<proteinExistence type="inferred from homology"/>
<protein>
    <recommendedName>
        <fullName evidence="8">3-oxoacyl-[acyl-carrier-protein] synthase 1</fullName>
        <ecNumber evidence="4">2.3.1.41</ecNumber>
    </recommendedName>
    <alternativeName>
        <fullName evidence="9">3-oxoacyl-[acyl-carrier-protein] synthase I</fullName>
    </alternativeName>
    <alternativeName>
        <fullName evidence="10">Beta-ketoacyl-ACP synthase I</fullName>
    </alternativeName>
</protein>
<evidence type="ECO:0000256" key="2">
    <source>
        <dbReference type="ARBA" id="ARBA00008467"/>
    </source>
</evidence>
<dbReference type="InterPro" id="IPR014030">
    <property type="entry name" value="Ketoacyl_synth_N"/>
</dbReference>
<dbReference type="EMBL" id="CP044016">
    <property type="protein sequence ID" value="QES90281.1"/>
    <property type="molecule type" value="Genomic_DNA"/>
</dbReference>
<dbReference type="SUPFAM" id="SSF53901">
    <property type="entry name" value="Thiolase-like"/>
    <property type="match status" value="2"/>
</dbReference>
<comment type="catalytic activity">
    <reaction evidence="12">
        <text>a fatty acyl-[ACP] + malonyl-[ACP] + H(+) = a 3-oxoacyl-[ACP] + holo-[ACP] + CO2</text>
        <dbReference type="Rhea" id="RHEA:22836"/>
        <dbReference type="Rhea" id="RHEA-COMP:9623"/>
        <dbReference type="Rhea" id="RHEA-COMP:9685"/>
        <dbReference type="Rhea" id="RHEA-COMP:9916"/>
        <dbReference type="Rhea" id="RHEA-COMP:14125"/>
        <dbReference type="ChEBI" id="CHEBI:15378"/>
        <dbReference type="ChEBI" id="CHEBI:16526"/>
        <dbReference type="ChEBI" id="CHEBI:64479"/>
        <dbReference type="ChEBI" id="CHEBI:78449"/>
        <dbReference type="ChEBI" id="CHEBI:78776"/>
        <dbReference type="ChEBI" id="CHEBI:138651"/>
        <dbReference type="EC" id="2.3.1.41"/>
    </reaction>
    <physiologicalReaction direction="left-to-right" evidence="12">
        <dbReference type="Rhea" id="RHEA:22837"/>
    </physiologicalReaction>
</comment>
<evidence type="ECO:0000256" key="9">
    <source>
        <dbReference type="ARBA" id="ARBA00041620"/>
    </source>
</evidence>
<dbReference type="AlphaFoldDB" id="A0A5P2GF94"/>
<comment type="similarity">
    <text evidence="2 13">Belongs to the thiolase-like superfamily. Beta-ketoacyl-ACP synthases family.</text>
</comment>
<sequence>MKQRVVITGMGVVSPNGIGLKAFAKSLKIGKSGIKKIKEMRDLNLRCQVAGVPPISQKKIQAFLSKYNLRDIISTGVIYGCMSAVEAWLDAGLEISDKALDRSTGCIFGTGSNGAEATQLAIDLYDAGKGVKKTPKNIFMQSIASCVSIYINGIFGLGNHVTTNSSACSTGTEGILEGYYRIVHGEAERMIIGSSESAGTFVWTPFDAMFATAQDHNHHPKEASCPLNQNASGFVPGAGGGALILESLASAQKRGAKIYAEILGGHINSGGQRRDGSMTIGNSEGMIRCIENAVKNCKIKVKDLDLISGHLTSTIGDIVEMQCWDYVFKRHKISFEKRPYINATKSMIGHSLSASGSIESIAAILQMNQNFVHPSINAYPLHENIEGIFPHEKIPKTVIENINLNTIAKISFGFGDVNACVIFQKYKS</sequence>
<dbReference type="PROSITE" id="PS52004">
    <property type="entry name" value="KS3_2"/>
    <property type="match status" value="1"/>
</dbReference>
<dbReference type="PANTHER" id="PTHR11712">
    <property type="entry name" value="POLYKETIDE SYNTHASE-RELATED"/>
    <property type="match status" value="1"/>
</dbReference>
<evidence type="ECO:0000259" key="14">
    <source>
        <dbReference type="PROSITE" id="PS52004"/>
    </source>
</evidence>